<evidence type="ECO:0000313" key="3">
    <source>
        <dbReference type="Proteomes" id="UP000810207"/>
    </source>
</evidence>
<dbReference type="Proteomes" id="UP000810207">
    <property type="component" value="Unassembled WGS sequence"/>
</dbReference>
<reference evidence="2 3" key="1">
    <citation type="submission" date="2021-03" db="EMBL/GenBank/DDBJ databases">
        <title>Genomic Encyclopedia of Type Strains, Phase IV (KMG-IV): sequencing the most valuable type-strain genomes for metagenomic binning, comparative biology and taxonomic classification.</title>
        <authorList>
            <person name="Goeker M."/>
        </authorList>
    </citation>
    <scope>NUCLEOTIDE SEQUENCE [LARGE SCALE GENOMIC DNA]</scope>
    <source>
        <strain evidence="2 3">DSM 21292</strain>
    </source>
</reference>
<accession>A0ABS4RQB3</accession>
<protein>
    <submittedName>
        <fullName evidence="2">Uncharacterized protein</fullName>
    </submittedName>
</protein>
<dbReference type="EMBL" id="JAGIKV010000005">
    <property type="protein sequence ID" value="MBP2245071.1"/>
    <property type="molecule type" value="Genomic_DNA"/>
</dbReference>
<name>A0ABS4RQB3_PAEXY</name>
<feature type="region of interest" description="Disordered" evidence="1">
    <location>
        <begin position="41"/>
        <end position="63"/>
    </location>
</feature>
<evidence type="ECO:0000313" key="2">
    <source>
        <dbReference type="EMBL" id="MBP2245071.1"/>
    </source>
</evidence>
<organism evidence="2 3">
    <name type="scientific">Paenibacillus xylanexedens</name>
    <dbReference type="NCBI Taxonomy" id="528191"/>
    <lineage>
        <taxon>Bacteria</taxon>
        <taxon>Bacillati</taxon>
        <taxon>Bacillota</taxon>
        <taxon>Bacilli</taxon>
        <taxon>Bacillales</taxon>
        <taxon>Paenibacillaceae</taxon>
        <taxon>Paenibacillus</taxon>
    </lineage>
</organism>
<comment type="caution">
    <text evidence="2">The sequence shown here is derived from an EMBL/GenBank/DDBJ whole genome shotgun (WGS) entry which is preliminary data.</text>
</comment>
<gene>
    <name evidence="2" type="ORF">J2Z28_001687</name>
</gene>
<proteinExistence type="predicted"/>
<sequence>MADACATSDGLGAVEPCANALVLAAATAYANVAAVPAAAEAGPTPAAMTSNRSAAMSPKPRRTASFSASTAVTINTRCDKFACTGLVSEVFISPVKSPWCPLFSNDAFGLLF</sequence>
<evidence type="ECO:0000256" key="1">
    <source>
        <dbReference type="SAM" id="MobiDB-lite"/>
    </source>
</evidence>
<keyword evidence="3" id="KW-1185">Reference proteome</keyword>